<dbReference type="InterPro" id="IPR044068">
    <property type="entry name" value="CB"/>
</dbReference>
<evidence type="ECO:0000256" key="6">
    <source>
        <dbReference type="SAM" id="Coils"/>
    </source>
</evidence>
<dbReference type="PANTHER" id="PTHR30349">
    <property type="entry name" value="PHAGE INTEGRASE-RELATED"/>
    <property type="match status" value="1"/>
</dbReference>
<evidence type="ECO:0000259" key="7">
    <source>
        <dbReference type="PROSITE" id="PS51898"/>
    </source>
</evidence>
<evidence type="ECO:0000256" key="1">
    <source>
        <dbReference type="ARBA" id="ARBA00008857"/>
    </source>
</evidence>
<feature type="coiled-coil region" evidence="6">
    <location>
        <begin position="32"/>
        <end position="59"/>
    </location>
</feature>
<keyword evidence="4" id="KW-0233">DNA recombination</keyword>
<accession>A0A540UXB9</accession>
<evidence type="ECO:0000256" key="2">
    <source>
        <dbReference type="ARBA" id="ARBA00022908"/>
    </source>
</evidence>
<name>A0A540UXB9_9BACL</name>
<dbReference type="GO" id="GO:0015074">
    <property type="term" value="P:DNA integration"/>
    <property type="evidence" value="ECO:0007669"/>
    <property type="project" value="UniProtKB-KW"/>
</dbReference>
<dbReference type="Gene3D" id="1.10.443.10">
    <property type="entry name" value="Intergrase catalytic core"/>
    <property type="match status" value="1"/>
</dbReference>
<dbReference type="InterPro" id="IPR010998">
    <property type="entry name" value="Integrase_recombinase_N"/>
</dbReference>
<dbReference type="Gene3D" id="1.10.150.130">
    <property type="match status" value="1"/>
</dbReference>
<dbReference type="PROSITE" id="PS51898">
    <property type="entry name" value="TYR_RECOMBINASE"/>
    <property type="match status" value="1"/>
</dbReference>
<evidence type="ECO:0000256" key="4">
    <source>
        <dbReference type="ARBA" id="ARBA00023172"/>
    </source>
</evidence>
<sequence>MPYYQKLKANNKQGYRWRCVLEAPPCPSTGKRRQISRTADTKKEALKRAEEALKKLIEDGIDEKAVRHLTFEDIANEWFDLYSKTGVKDSTLDQRQFQMNFLIKHFGKIKITQITSRMYQRLLNEMHDIGYVYKNVDGKPLYKSYSKNTIINTNATANMIFNYAVQHKIIKENPAKCATIPEKVLTVEEIENNSIEETYFEKEELEEFLRAVDQYGLYLDKEFFYLLAFSGMRTSEMLALKWSDINFDTNEVRITKTNYNKTNNMKNYKLTPPKTNASIRTIYIDDIVMKMLKEHKARQNKIIMANRMIPDGKGGFMKNPDFHDRNFVFAHKNGYPYTKKHVYERMKRLMVKTAITKHLTPHSFRHTHISLLAEAGVDLTSIMNRVGHDDQETTLKVYTHVTEKMKQKTNKKIQKYFTEILSNVSNLREM</sequence>
<dbReference type="GO" id="GO:0006310">
    <property type="term" value="P:DNA recombination"/>
    <property type="evidence" value="ECO:0007669"/>
    <property type="project" value="UniProtKB-KW"/>
</dbReference>
<keyword evidence="2" id="KW-0229">DNA integration</keyword>
<dbReference type="Pfam" id="PF14659">
    <property type="entry name" value="Phage_int_SAM_3"/>
    <property type="match status" value="1"/>
</dbReference>
<dbReference type="OrthoDB" id="9803188at2"/>
<dbReference type="InterPro" id="IPR002104">
    <property type="entry name" value="Integrase_catalytic"/>
</dbReference>
<evidence type="ECO:0000256" key="5">
    <source>
        <dbReference type="PROSITE-ProRule" id="PRU01248"/>
    </source>
</evidence>
<comment type="similarity">
    <text evidence="1">Belongs to the 'phage' integrase family.</text>
</comment>
<comment type="caution">
    <text evidence="9">The sequence shown here is derived from an EMBL/GenBank/DDBJ whole genome shotgun (WGS) entry which is preliminary data.</text>
</comment>
<dbReference type="InterPro" id="IPR050090">
    <property type="entry name" value="Tyrosine_recombinase_XerCD"/>
</dbReference>
<reference evidence="9 10" key="1">
    <citation type="submission" date="2019-06" db="EMBL/GenBank/DDBJ databases">
        <title>Genome sequence of Ureibacillus terrenus.</title>
        <authorList>
            <person name="Maclea K.S."/>
            <person name="Simoes M."/>
        </authorList>
    </citation>
    <scope>NUCLEOTIDE SEQUENCE [LARGE SCALE GENOMIC DNA]</scope>
    <source>
        <strain evidence="9 10">ATCC BAA-384</strain>
    </source>
</reference>
<dbReference type="InterPro" id="IPR013762">
    <property type="entry name" value="Integrase-like_cat_sf"/>
</dbReference>
<evidence type="ECO:0000256" key="3">
    <source>
        <dbReference type="ARBA" id="ARBA00023125"/>
    </source>
</evidence>
<dbReference type="EMBL" id="VIGD01000027">
    <property type="protein sequence ID" value="TQE88663.1"/>
    <property type="molecule type" value="Genomic_DNA"/>
</dbReference>
<protein>
    <submittedName>
        <fullName evidence="9">Site-specific integrase</fullName>
    </submittedName>
</protein>
<keyword evidence="3 5" id="KW-0238">DNA-binding</keyword>
<feature type="domain" description="Core-binding (CB)" evidence="8">
    <location>
        <begin position="69"/>
        <end position="165"/>
    </location>
</feature>
<dbReference type="InterPro" id="IPR011010">
    <property type="entry name" value="DNA_brk_join_enz"/>
</dbReference>
<organism evidence="9 10">
    <name type="scientific">Ureibacillus terrenus</name>
    <dbReference type="NCBI Taxonomy" id="118246"/>
    <lineage>
        <taxon>Bacteria</taxon>
        <taxon>Bacillati</taxon>
        <taxon>Bacillota</taxon>
        <taxon>Bacilli</taxon>
        <taxon>Bacillales</taxon>
        <taxon>Caryophanaceae</taxon>
        <taxon>Ureibacillus</taxon>
    </lineage>
</organism>
<proteinExistence type="inferred from homology"/>
<keyword evidence="6" id="KW-0175">Coiled coil</keyword>
<evidence type="ECO:0000313" key="10">
    <source>
        <dbReference type="Proteomes" id="UP000315753"/>
    </source>
</evidence>
<dbReference type="CDD" id="cd01189">
    <property type="entry name" value="INT_ICEBs1_C_like"/>
    <property type="match status" value="1"/>
</dbReference>
<dbReference type="Proteomes" id="UP000315753">
    <property type="component" value="Unassembled WGS sequence"/>
</dbReference>
<dbReference type="AlphaFoldDB" id="A0A540UXB9"/>
<dbReference type="RefSeq" id="WP_141603291.1">
    <property type="nucleotide sequence ID" value="NZ_VIGD01000027.1"/>
</dbReference>
<dbReference type="Pfam" id="PF00589">
    <property type="entry name" value="Phage_integrase"/>
    <property type="match status" value="1"/>
</dbReference>
<keyword evidence="10" id="KW-1185">Reference proteome</keyword>
<dbReference type="GO" id="GO:0003677">
    <property type="term" value="F:DNA binding"/>
    <property type="evidence" value="ECO:0007669"/>
    <property type="project" value="UniProtKB-UniRule"/>
</dbReference>
<dbReference type="SUPFAM" id="SSF56349">
    <property type="entry name" value="DNA breaking-rejoining enzymes"/>
    <property type="match status" value="1"/>
</dbReference>
<dbReference type="InterPro" id="IPR004107">
    <property type="entry name" value="Integrase_SAM-like_N"/>
</dbReference>
<feature type="domain" description="Tyr recombinase" evidence="7">
    <location>
        <begin position="195"/>
        <end position="411"/>
    </location>
</feature>
<evidence type="ECO:0000259" key="8">
    <source>
        <dbReference type="PROSITE" id="PS51900"/>
    </source>
</evidence>
<gene>
    <name evidence="9" type="ORF">FKZ59_13560</name>
</gene>
<evidence type="ECO:0000313" key="9">
    <source>
        <dbReference type="EMBL" id="TQE88663.1"/>
    </source>
</evidence>
<dbReference type="PROSITE" id="PS51900">
    <property type="entry name" value="CB"/>
    <property type="match status" value="1"/>
</dbReference>
<dbReference type="PANTHER" id="PTHR30349:SF64">
    <property type="entry name" value="PROPHAGE INTEGRASE INTD-RELATED"/>
    <property type="match status" value="1"/>
</dbReference>